<dbReference type="NCBIfam" id="NF041278">
    <property type="entry name" value="CmcJ_NvfI_EfuI"/>
    <property type="match status" value="1"/>
</dbReference>
<dbReference type="KEGG" id="pfs:PFLU_2207"/>
<evidence type="ECO:0000313" key="1">
    <source>
        <dbReference type="EMBL" id="CAI2796464.1"/>
    </source>
</evidence>
<organism evidence="2">
    <name type="scientific">Pseudomonas fluorescens (strain SBW25)</name>
    <dbReference type="NCBI Taxonomy" id="216595"/>
    <lineage>
        <taxon>Bacteria</taxon>
        <taxon>Pseudomonadati</taxon>
        <taxon>Pseudomonadota</taxon>
        <taxon>Gammaproteobacteria</taxon>
        <taxon>Pseudomonadales</taxon>
        <taxon>Pseudomonadaceae</taxon>
        <taxon>Pseudomonas</taxon>
    </lineage>
</organism>
<dbReference type="InterPro" id="IPR044053">
    <property type="entry name" value="AsaB-like"/>
</dbReference>
<accession>C3K8B9</accession>
<dbReference type="PANTHER" id="PTHR34598">
    <property type="entry name" value="BLL6449 PROTEIN"/>
    <property type="match status" value="1"/>
</dbReference>
<protein>
    <recommendedName>
        <fullName evidence="3">Methyltransferase</fullName>
    </recommendedName>
</protein>
<proteinExistence type="predicted"/>
<dbReference type="EMBL" id="OV986001">
    <property type="protein sequence ID" value="CAI2796464.1"/>
    <property type="molecule type" value="Genomic_DNA"/>
</dbReference>
<dbReference type="GO" id="GO:0016491">
    <property type="term" value="F:oxidoreductase activity"/>
    <property type="evidence" value="ECO:0007669"/>
    <property type="project" value="InterPro"/>
</dbReference>
<evidence type="ECO:0000313" key="2">
    <source>
        <dbReference type="EMBL" id="CAY48444.1"/>
    </source>
</evidence>
<reference evidence="2" key="1">
    <citation type="journal article" date="2009" name="Genome Biol.">
        <title>Genomic and genetic analyses of diversity and plant interactions of Pseudomonas fluorescens.</title>
        <authorList>
            <person name="Silby M.W."/>
            <person name="Cerdeno-Tarraga A.M."/>
            <person name="Vernikos G.S."/>
            <person name="Giddens S.R."/>
            <person name="Jackson R.W."/>
            <person name="Preston G.M."/>
            <person name="Zhang X.X."/>
            <person name="Moon C.D."/>
            <person name="Gehrig S.M."/>
            <person name="Godfrey S.A."/>
            <person name="Knight C.G."/>
            <person name="Malone J.G."/>
            <person name="Robinson Z."/>
            <person name="Spiers A.J."/>
            <person name="Harris S."/>
            <person name="Challis G.L."/>
            <person name="Yaxley A.M."/>
            <person name="Harris D."/>
            <person name="Seeger K."/>
            <person name="Murphy L."/>
            <person name="Rutter S."/>
            <person name="Squares R."/>
            <person name="Quail M.A."/>
            <person name="Saunders E."/>
            <person name="Mavromatis K."/>
            <person name="Brettin T.S."/>
            <person name="Bentley S.D."/>
            <person name="Hothersall J."/>
            <person name="Stephens E."/>
            <person name="Thomas C.M."/>
            <person name="Parkhill J."/>
            <person name="Levy S.B."/>
            <person name="Rainey P.B."/>
            <person name="Thomson N.R."/>
        </authorList>
    </citation>
    <scope>NUCLEOTIDE SEQUENCE [LARGE SCALE GENOMIC DNA]</scope>
    <source>
        <strain evidence="2">SBW25</strain>
    </source>
</reference>
<dbReference type="HOGENOM" id="CLU_042688_2_0_6"/>
<dbReference type="AlphaFoldDB" id="C3K8B9"/>
<reference evidence="1" key="2">
    <citation type="submission" date="2023-10" db="EMBL/GenBank/DDBJ databases">
        <authorList>
            <person name="Fortmann-Grote C."/>
        </authorList>
    </citation>
    <scope>NUCLEOTIDE SEQUENCE</scope>
    <source>
        <strain evidence="1">SBW25</strain>
    </source>
</reference>
<sequence length="279" mass="31605">MVMGTHQTQLAPASVLGVLNYLKDTGERPVNYTYPPPDGAAQRSGVLDPTQVTIHNARLLDTSASLQREGFEKVEHASAVVNLEDDEQVRLHYYPETEALLKQQTGAIKVVIFDHTIRVDDPGREARGLREPVRYVHNDQTERSAIRRVRDHLDPDEAEQRLLKRFAIINVWRPIGATVLSTPLALCDARSMVDSDLLPSDLVYRDKVGETFSVKANPAHRWFYYPQLRPDEALLLKIHDSRRDVARLSAHTAFDDPTTPKDAPPRRSIELRALVFFDT</sequence>
<dbReference type="PANTHER" id="PTHR34598:SF3">
    <property type="entry name" value="OXIDOREDUCTASE AN1597"/>
    <property type="match status" value="1"/>
</dbReference>
<evidence type="ECO:0008006" key="3">
    <source>
        <dbReference type="Google" id="ProtNLM"/>
    </source>
</evidence>
<gene>
    <name evidence="2" type="ordered locus">PFLU_2207</name>
</gene>
<dbReference type="Proteomes" id="UP001152918">
    <property type="component" value="Chromosome"/>
</dbReference>
<dbReference type="EMBL" id="AM181176">
    <property type="protein sequence ID" value="CAY48444.1"/>
    <property type="molecule type" value="Genomic_DNA"/>
</dbReference>
<dbReference type="eggNOG" id="ENOG502Z9FC">
    <property type="taxonomic scope" value="Bacteria"/>
</dbReference>
<name>C3K8B9_PSEFS</name>